<dbReference type="STRING" id="31234.E3LEW4"/>
<dbReference type="EMBL" id="DS268407">
    <property type="protein sequence ID" value="EFO82508.1"/>
    <property type="molecule type" value="Genomic_DNA"/>
</dbReference>
<evidence type="ECO:0000256" key="2">
    <source>
        <dbReference type="ARBA" id="ARBA00023157"/>
    </source>
</evidence>
<accession>E3LEW4</accession>
<evidence type="ECO:0000313" key="4">
    <source>
        <dbReference type="EMBL" id="EFO82508.1"/>
    </source>
</evidence>
<feature type="domain" description="Vitellinogen open beta-sheet" evidence="3">
    <location>
        <begin position="38"/>
        <end position="152"/>
    </location>
</feature>
<dbReference type="InterPro" id="IPR050733">
    <property type="entry name" value="Vitellogenin/Apolipophorin"/>
</dbReference>
<dbReference type="PANTHER" id="PTHR23345">
    <property type="entry name" value="VITELLOGENIN-RELATED"/>
    <property type="match status" value="1"/>
</dbReference>
<evidence type="ECO:0000256" key="1">
    <source>
        <dbReference type="ARBA" id="ARBA00022761"/>
    </source>
</evidence>
<proteinExistence type="predicted"/>
<sequence length="409" mass="47694">MLSKTTLLDTSSVCDCNQQRVVHFDDEHPPTCATHREQSAHAVLYLRYKDMDFVVLPIDMQIIDNLHKKNFRNGEFDITSVFAFLNNDYTFQLHRTLFIYESERIIPTTIGVPLSISGKKPTIFSFTGKVATEMQNLGARIVLDVVPSIASTRILESFQSTRLPTPLRFELNAEPQVKCASTVFFSFAIVVKTEIEEKNLEKTDLSEIKFDKIFEKEFDMENNEFENRRQYFNKMIREIQSEQGYKNLISMKFEAPQQMYWNHELRTVCDQYVRMCKIEMDCRRSPVPEEAKEWTLHTELLAVRPQMPSSLRQLREQPHRDVQLALNAKWGSSKKSEITVNAQLEQSKEQKKYVHNMEHEFNGIPDNELLIKAARLNQINVVSEYKLTQEAEHTFSRMIVPYFQALGAT</sequence>
<keyword evidence="5" id="KW-1185">Reference proteome</keyword>
<gene>
    <name evidence="4" type="ORF">CRE_00882</name>
</gene>
<dbReference type="HOGENOM" id="CLU_673066_0_0_1"/>
<dbReference type="InParanoid" id="E3LEW4"/>
<protein>
    <recommendedName>
        <fullName evidence="3">Vitellinogen open beta-sheet domain-containing protein</fullName>
    </recommendedName>
</protein>
<keyword evidence="2" id="KW-1015">Disulfide bond</keyword>
<dbReference type="PANTHER" id="PTHR23345:SF8">
    <property type="entry name" value="VITELLOGENIN-3-RELATED"/>
    <property type="match status" value="1"/>
</dbReference>
<dbReference type="OrthoDB" id="5825149at2759"/>
<dbReference type="InterPro" id="IPR015255">
    <property type="entry name" value="Vitellinogen_open_b-sht"/>
</dbReference>
<dbReference type="Proteomes" id="UP000008281">
    <property type="component" value="Unassembled WGS sequence"/>
</dbReference>
<evidence type="ECO:0000313" key="5">
    <source>
        <dbReference type="Proteomes" id="UP000008281"/>
    </source>
</evidence>
<dbReference type="InterPro" id="IPR015819">
    <property type="entry name" value="Lipid_transp_b-sht_shell"/>
</dbReference>
<dbReference type="GO" id="GO:0005319">
    <property type="term" value="F:lipid transporter activity"/>
    <property type="evidence" value="ECO:0007669"/>
    <property type="project" value="InterPro"/>
</dbReference>
<dbReference type="Gene3D" id="2.20.80.10">
    <property type="entry name" value="Lipovitellin-phosvitin complex, chain A, domain 4"/>
    <property type="match status" value="1"/>
</dbReference>
<dbReference type="SUPFAM" id="SSF56968">
    <property type="entry name" value="Lipovitellin-phosvitin complex, beta-sheet shell regions"/>
    <property type="match status" value="1"/>
</dbReference>
<organism evidence="5">
    <name type="scientific">Caenorhabditis remanei</name>
    <name type="common">Caenorhabditis vulgaris</name>
    <dbReference type="NCBI Taxonomy" id="31234"/>
    <lineage>
        <taxon>Eukaryota</taxon>
        <taxon>Metazoa</taxon>
        <taxon>Ecdysozoa</taxon>
        <taxon>Nematoda</taxon>
        <taxon>Chromadorea</taxon>
        <taxon>Rhabditida</taxon>
        <taxon>Rhabditina</taxon>
        <taxon>Rhabditomorpha</taxon>
        <taxon>Rhabditoidea</taxon>
        <taxon>Rhabditidae</taxon>
        <taxon>Peloderinae</taxon>
        <taxon>Caenorhabditis</taxon>
    </lineage>
</organism>
<dbReference type="AlphaFoldDB" id="E3LEW4"/>
<dbReference type="Pfam" id="PF09172">
    <property type="entry name" value="Vit_open_b-sht"/>
    <property type="match status" value="1"/>
</dbReference>
<evidence type="ECO:0000259" key="3">
    <source>
        <dbReference type="Pfam" id="PF09172"/>
    </source>
</evidence>
<keyword evidence="1" id="KW-0758">Storage protein</keyword>
<name>E3LEW4_CAERE</name>
<reference evidence="4" key="1">
    <citation type="submission" date="2007-07" db="EMBL/GenBank/DDBJ databases">
        <title>PCAP assembly of the Caenorhabditis remanei genome.</title>
        <authorList>
            <consortium name="The Caenorhabditis remanei Sequencing Consortium"/>
            <person name="Wilson R.K."/>
        </authorList>
    </citation>
    <scope>NUCLEOTIDE SEQUENCE [LARGE SCALE GENOMIC DNA]</scope>
    <source>
        <strain evidence="4">PB4641</strain>
    </source>
</reference>
<dbReference type="eggNOG" id="KOG4338">
    <property type="taxonomic scope" value="Eukaryota"/>
</dbReference>